<dbReference type="InParanoid" id="A0A0Q3GVV6"/>
<reference evidence="1" key="2">
    <citation type="submission" date="2017-06" db="EMBL/GenBank/DDBJ databases">
        <title>WGS assembly of Brachypodium distachyon.</title>
        <authorList>
            <consortium name="The International Brachypodium Initiative"/>
            <person name="Lucas S."/>
            <person name="Harmon-Smith M."/>
            <person name="Lail K."/>
            <person name="Tice H."/>
            <person name="Grimwood J."/>
            <person name="Bruce D."/>
            <person name="Barry K."/>
            <person name="Shu S."/>
            <person name="Lindquist E."/>
            <person name="Wang M."/>
            <person name="Pitluck S."/>
            <person name="Vogel J.P."/>
            <person name="Garvin D.F."/>
            <person name="Mockler T.C."/>
            <person name="Schmutz J."/>
            <person name="Rokhsar D."/>
            <person name="Bevan M.W."/>
        </authorList>
    </citation>
    <scope>NUCLEOTIDE SEQUENCE</scope>
    <source>
        <strain evidence="1">Bd21</strain>
    </source>
</reference>
<reference evidence="2" key="3">
    <citation type="submission" date="2018-08" db="UniProtKB">
        <authorList>
            <consortium name="EnsemblPlants"/>
        </authorList>
    </citation>
    <scope>IDENTIFICATION</scope>
    <source>
        <strain evidence="2">cv. Bd21</strain>
    </source>
</reference>
<gene>
    <name evidence="1" type="ORF">BRADI_1g20594v3</name>
</gene>
<keyword evidence="3" id="KW-1185">Reference proteome</keyword>
<dbReference type="AlphaFoldDB" id="A0A0Q3GVV6"/>
<dbReference type="OrthoDB" id="2507178at2759"/>
<dbReference type="PANTHER" id="PTHR45125:SF3">
    <property type="entry name" value="NO-APICAL-MERISTEM-ASSOCIATED CARBOXY-TERMINAL DOMAIN PROTEIN"/>
    <property type="match status" value="1"/>
</dbReference>
<evidence type="ECO:0000313" key="3">
    <source>
        <dbReference type="Proteomes" id="UP000008810"/>
    </source>
</evidence>
<dbReference type="PANTHER" id="PTHR45125">
    <property type="entry name" value="F21J9.4-RELATED"/>
    <property type="match status" value="1"/>
</dbReference>
<evidence type="ECO:0000313" key="1">
    <source>
        <dbReference type="EMBL" id="KQK15095.2"/>
    </source>
</evidence>
<proteinExistence type="predicted"/>
<reference evidence="1 2" key="1">
    <citation type="journal article" date="2010" name="Nature">
        <title>Genome sequencing and analysis of the model grass Brachypodium distachyon.</title>
        <authorList>
            <consortium name="International Brachypodium Initiative"/>
        </authorList>
    </citation>
    <scope>NUCLEOTIDE SEQUENCE [LARGE SCALE GENOMIC DNA]</scope>
    <source>
        <strain evidence="1 2">Bd21</strain>
    </source>
</reference>
<dbReference type="Proteomes" id="UP000008810">
    <property type="component" value="Chromosome 1"/>
</dbReference>
<dbReference type="Gramene" id="KQK15095">
    <property type="protein sequence ID" value="KQK15095"/>
    <property type="gene ID" value="BRADI_1g20594v3"/>
</dbReference>
<name>A0A0Q3GVV6_BRADI</name>
<accession>A0A0Q3GVV6</accession>
<dbReference type="EnsemblPlants" id="KQK15095">
    <property type="protein sequence ID" value="KQK15095"/>
    <property type="gene ID" value="BRADI_1g20594v3"/>
</dbReference>
<organism evidence="1">
    <name type="scientific">Brachypodium distachyon</name>
    <name type="common">Purple false brome</name>
    <name type="synonym">Trachynia distachya</name>
    <dbReference type="NCBI Taxonomy" id="15368"/>
    <lineage>
        <taxon>Eukaryota</taxon>
        <taxon>Viridiplantae</taxon>
        <taxon>Streptophyta</taxon>
        <taxon>Embryophyta</taxon>
        <taxon>Tracheophyta</taxon>
        <taxon>Spermatophyta</taxon>
        <taxon>Magnoliopsida</taxon>
        <taxon>Liliopsida</taxon>
        <taxon>Poales</taxon>
        <taxon>Poaceae</taxon>
        <taxon>BOP clade</taxon>
        <taxon>Pooideae</taxon>
        <taxon>Stipodae</taxon>
        <taxon>Brachypodieae</taxon>
        <taxon>Brachypodium</taxon>
    </lineage>
</organism>
<protein>
    <submittedName>
        <fullName evidence="1 2">Uncharacterized protein</fullName>
    </submittedName>
</protein>
<dbReference type="EMBL" id="CM000880">
    <property type="protein sequence ID" value="KQK15095.2"/>
    <property type="molecule type" value="Genomic_DNA"/>
</dbReference>
<sequence>MFDDASFMSMMADEEMNHVEPSQDDECFVDPSPMKGRQMYYTTEEDDNSVLAWEAITLDAVNGVEQSASTYWQSVDHRIQKTPPPPRQKTQISLTNRWSGKQDVCNKWVCALE</sequence>
<evidence type="ECO:0000313" key="2">
    <source>
        <dbReference type="EnsemblPlants" id="KQK15095"/>
    </source>
</evidence>